<keyword evidence="4" id="KW-1185">Reference proteome</keyword>
<sequence>TKMCKNYETRENGECATHAVQLRDRQGRINYIHDRAISRLIRATDDRKITRSMVETVQFVAEYPDGGRQEAEGRSSHGRRDDGASGRSDAADGGRPLSISLQKMTKSTINKVAVHIIES</sequence>
<evidence type="ECO:0000313" key="2">
    <source>
        <dbReference type="EMBL" id="GMS88129.1"/>
    </source>
</evidence>
<feature type="non-terminal residue" evidence="2">
    <location>
        <position position="119"/>
    </location>
</feature>
<feature type="region of interest" description="Disordered" evidence="1">
    <location>
        <begin position="61"/>
        <end position="102"/>
    </location>
</feature>
<reference evidence="2" key="1">
    <citation type="submission" date="2023-10" db="EMBL/GenBank/DDBJ databases">
        <title>Genome assembly of Pristionchus species.</title>
        <authorList>
            <person name="Yoshida K."/>
            <person name="Sommer R.J."/>
        </authorList>
    </citation>
    <scope>NUCLEOTIDE SEQUENCE</scope>
    <source>
        <strain evidence="2">RS0144</strain>
    </source>
</reference>
<name>A0AAV5SZ04_9BILA</name>
<gene>
    <name evidence="2" type="ORF">PENTCL1PPCAC_10304</name>
    <name evidence="3" type="ORF">PENTCL1PPCAC_30174</name>
</gene>
<evidence type="ECO:0000256" key="1">
    <source>
        <dbReference type="SAM" id="MobiDB-lite"/>
    </source>
</evidence>
<dbReference type="EMBL" id="BTSX01000006">
    <property type="protein sequence ID" value="GMT08000.1"/>
    <property type="molecule type" value="Genomic_DNA"/>
</dbReference>
<evidence type="ECO:0000313" key="4">
    <source>
        <dbReference type="Proteomes" id="UP001432027"/>
    </source>
</evidence>
<protein>
    <submittedName>
        <fullName evidence="2">Uncharacterized protein</fullName>
    </submittedName>
</protein>
<dbReference type="AlphaFoldDB" id="A0AAV5SZ04"/>
<comment type="caution">
    <text evidence="2">The sequence shown here is derived from an EMBL/GenBank/DDBJ whole genome shotgun (WGS) entry which is preliminary data.</text>
</comment>
<dbReference type="EMBL" id="BTSX01000003">
    <property type="protein sequence ID" value="GMS88129.1"/>
    <property type="molecule type" value="Genomic_DNA"/>
</dbReference>
<evidence type="ECO:0000313" key="3">
    <source>
        <dbReference type="EMBL" id="GMT08000.1"/>
    </source>
</evidence>
<feature type="compositionally biased region" description="Basic and acidic residues" evidence="1">
    <location>
        <begin position="65"/>
        <end position="92"/>
    </location>
</feature>
<feature type="non-terminal residue" evidence="2">
    <location>
        <position position="1"/>
    </location>
</feature>
<dbReference type="Proteomes" id="UP001432027">
    <property type="component" value="Unassembled WGS sequence"/>
</dbReference>
<accession>A0AAV5SZ04</accession>
<proteinExistence type="predicted"/>
<organism evidence="2 4">
    <name type="scientific">Pristionchus entomophagus</name>
    <dbReference type="NCBI Taxonomy" id="358040"/>
    <lineage>
        <taxon>Eukaryota</taxon>
        <taxon>Metazoa</taxon>
        <taxon>Ecdysozoa</taxon>
        <taxon>Nematoda</taxon>
        <taxon>Chromadorea</taxon>
        <taxon>Rhabditida</taxon>
        <taxon>Rhabditina</taxon>
        <taxon>Diplogasteromorpha</taxon>
        <taxon>Diplogasteroidea</taxon>
        <taxon>Neodiplogasteridae</taxon>
        <taxon>Pristionchus</taxon>
    </lineage>
</organism>